<evidence type="ECO:0000256" key="3">
    <source>
        <dbReference type="ARBA" id="ARBA00022547"/>
    </source>
</evidence>
<evidence type="ECO:0000313" key="16">
    <source>
        <dbReference type="EMBL" id="HHL42799.1"/>
    </source>
</evidence>
<comment type="function">
    <text evidence="11">Component of the F(0) channel, it forms part of the peripheral stalk, linking F(1) to F(0). The b'-subunit is a diverged and duplicated form of b found in plants and photosynthetic bacteria.</text>
</comment>
<keyword evidence="4 13" id="KW-0812">Transmembrane</keyword>
<keyword evidence="2 13" id="KW-0813">Transport</keyword>
<proteinExistence type="inferred from homology"/>
<organism evidence="16">
    <name type="scientific">Hellea balneolensis</name>
    <dbReference type="NCBI Taxonomy" id="287478"/>
    <lineage>
        <taxon>Bacteria</taxon>
        <taxon>Pseudomonadati</taxon>
        <taxon>Pseudomonadota</taxon>
        <taxon>Alphaproteobacteria</taxon>
        <taxon>Maricaulales</taxon>
        <taxon>Robiginitomaculaceae</taxon>
        <taxon>Hellea</taxon>
    </lineage>
</organism>
<evidence type="ECO:0000256" key="12">
    <source>
        <dbReference type="ARBA" id="ARBA00037847"/>
    </source>
</evidence>
<dbReference type="GO" id="GO:0046933">
    <property type="term" value="F:proton-transporting ATP synthase activity, rotational mechanism"/>
    <property type="evidence" value="ECO:0007669"/>
    <property type="project" value="UniProtKB-UniRule"/>
</dbReference>
<reference evidence="16" key="1">
    <citation type="journal article" date="2020" name="mSystems">
        <title>Genome- and Community-Level Interaction Insights into Carbon Utilization and Element Cycling Functions of Hydrothermarchaeota in Hydrothermal Sediment.</title>
        <authorList>
            <person name="Zhou Z."/>
            <person name="Liu Y."/>
            <person name="Xu W."/>
            <person name="Pan J."/>
            <person name="Luo Z.H."/>
            <person name="Li M."/>
        </authorList>
    </citation>
    <scope>NUCLEOTIDE SEQUENCE [LARGE SCALE GENOMIC DNA]</scope>
    <source>
        <strain evidence="16">HyVt-485</strain>
    </source>
</reference>
<evidence type="ECO:0000256" key="5">
    <source>
        <dbReference type="ARBA" id="ARBA00022781"/>
    </source>
</evidence>
<evidence type="ECO:0000256" key="10">
    <source>
        <dbReference type="ARBA" id="ARBA00025198"/>
    </source>
</evidence>
<evidence type="ECO:0000256" key="4">
    <source>
        <dbReference type="ARBA" id="ARBA00022692"/>
    </source>
</evidence>
<evidence type="ECO:0000256" key="9">
    <source>
        <dbReference type="ARBA" id="ARBA00023310"/>
    </source>
</evidence>
<keyword evidence="6 13" id="KW-1133">Transmembrane helix</keyword>
<dbReference type="AlphaFoldDB" id="A0A7C5QRK4"/>
<keyword evidence="5 13" id="KW-0375">Hydrogen ion transport</keyword>
<keyword evidence="3 13" id="KW-0138">CF(0)</keyword>
<dbReference type="EMBL" id="DRMJ01000209">
    <property type="protein sequence ID" value="HHL42799.1"/>
    <property type="molecule type" value="Genomic_DNA"/>
</dbReference>
<evidence type="ECO:0000256" key="6">
    <source>
        <dbReference type="ARBA" id="ARBA00022989"/>
    </source>
</evidence>
<evidence type="ECO:0000256" key="1">
    <source>
        <dbReference type="ARBA" id="ARBA00005513"/>
    </source>
</evidence>
<comment type="caution">
    <text evidence="16">The sequence shown here is derived from an EMBL/GenBank/DDBJ whole genome shotgun (WGS) entry which is preliminary data.</text>
</comment>
<evidence type="ECO:0000256" key="8">
    <source>
        <dbReference type="ARBA" id="ARBA00023136"/>
    </source>
</evidence>
<evidence type="ECO:0000256" key="14">
    <source>
        <dbReference type="RuleBase" id="RU003848"/>
    </source>
</evidence>
<dbReference type="CDD" id="cd06503">
    <property type="entry name" value="ATP-synt_Fo_b"/>
    <property type="match status" value="1"/>
</dbReference>
<keyword evidence="7 13" id="KW-0406">Ion transport</keyword>
<keyword evidence="13" id="KW-1003">Cell membrane</keyword>
<name>A0A7C5QRK4_9PROT</name>
<evidence type="ECO:0000256" key="11">
    <source>
        <dbReference type="ARBA" id="ARBA00025614"/>
    </source>
</evidence>
<dbReference type="GO" id="GO:0012505">
    <property type="term" value="C:endomembrane system"/>
    <property type="evidence" value="ECO:0007669"/>
    <property type="project" value="UniProtKB-SubCell"/>
</dbReference>
<dbReference type="Pfam" id="PF00430">
    <property type="entry name" value="ATP-synt_B"/>
    <property type="match status" value="1"/>
</dbReference>
<dbReference type="InterPro" id="IPR002146">
    <property type="entry name" value="ATP_synth_b/b'su_bac/chlpt"/>
</dbReference>
<comment type="subunit">
    <text evidence="13">F-type ATPases have 2 components, F(1) - the catalytic core - and F(0) - the membrane proton channel. F(1) has five subunits: alpha(3), beta(3), gamma(1), delta(1), epsilon(1). F(0) has three main subunits: a(1), b(2) and c(10-14). The alpha and beta chains form an alternating ring which encloses part of the gamma chain. F(1) is attached to F(0) by a central stalk formed by the gamma and epsilon chains, while a peripheral stalk is formed by the delta and b chains.</text>
</comment>
<protein>
    <recommendedName>
        <fullName evidence="13">ATP synthase subunit b</fullName>
    </recommendedName>
    <alternativeName>
        <fullName evidence="13">ATP synthase F(0) sector subunit b</fullName>
    </alternativeName>
    <alternativeName>
        <fullName evidence="13">ATPase subunit I</fullName>
    </alternativeName>
    <alternativeName>
        <fullName evidence="13">F-type ATPase subunit b</fullName>
        <shortName evidence="13">F-ATPase subunit b</shortName>
    </alternativeName>
</protein>
<comment type="subcellular location">
    <subcellularLocation>
        <location evidence="13">Cell membrane</location>
        <topology evidence="13">Single-pass membrane protein</topology>
    </subcellularLocation>
    <subcellularLocation>
        <location evidence="12">Endomembrane system</location>
        <topology evidence="12">Single-pass membrane protein</topology>
    </subcellularLocation>
</comment>
<comment type="function">
    <text evidence="10 13">F(1)F(0) ATP synthase produces ATP from ADP in the presence of a proton or sodium gradient. F-type ATPases consist of two structural domains, F(1) containing the extramembraneous catalytic core and F(0) containing the membrane proton channel, linked together by a central stalk and a peripheral stalk. During catalysis, ATP synthesis in the catalytic domain of F(1) is coupled via a rotary mechanism of the central stalk subunits to proton translocation.</text>
</comment>
<keyword evidence="9 13" id="KW-0066">ATP synthesis</keyword>
<evidence type="ECO:0000256" key="15">
    <source>
        <dbReference type="SAM" id="Coils"/>
    </source>
</evidence>
<dbReference type="GO" id="GO:0045259">
    <property type="term" value="C:proton-transporting ATP synthase complex"/>
    <property type="evidence" value="ECO:0007669"/>
    <property type="project" value="UniProtKB-KW"/>
</dbReference>
<dbReference type="InterPro" id="IPR050059">
    <property type="entry name" value="ATP_synthase_B_chain"/>
</dbReference>
<keyword evidence="15" id="KW-0175">Coiled coil</keyword>
<accession>A0A7C5QRK4</accession>
<evidence type="ECO:0000256" key="7">
    <source>
        <dbReference type="ARBA" id="ARBA00023065"/>
    </source>
</evidence>
<comment type="similarity">
    <text evidence="1 13 14">Belongs to the ATPase B chain family.</text>
</comment>
<dbReference type="PANTHER" id="PTHR33445:SF1">
    <property type="entry name" value="ATP SYNTHASE SUBUNIT B"/>
    <property type="match status" value="1"/>
</dbReference>
<gene>
    <name evidence="13" type="primary">atpF</name>
    <name evidence="16" type="ORF">ENJ42_04210</name>
</gene>
<feature type="coiled-coil region" evidence="15">
    <location>
        <begin position="35"/>
        <end position="127"/>
    </location>
</feature>
<evidence type="ECO:0000256" key="13">
    <source>
        <dbReference type="HAMAP-Rule" id="MF_01398"/>
    </source>
</evidence>
<dbReference type="GO" id="GO:0005886">
    <property type="term" value="C:plasma membrane"/>
    <property type="evidence" value="ECO:0007669"/>
    <property type="project" value="UniProtKB-SubCell"/>
</dbReference>
<dbReference type="GO" id="GO:0046961">
    <property type="term" value="F:proton-transporting ATPase activity, rotational mechanism"/>
    <property type="evidence" value="ECO:0007669"/>
    <property type="project" value="TreeGrafter"/>
</dbReference>
<dbReference type="PANTHER" id="PTHR33445">
    <property type="entry name" value="ATP SYNTHASE SUBUNIT B', CHLOROPLASTIC"/>
    <property type="match status" value="1"/>
</dbReference>
<evidence type="ECO:0000256" key="2">
    <source>
        <dbReference type="ARBA" id="ARBA00022448"/>
    </source>
</evidence>
<dbReference type="HAMAP" id="MF_01398">
    <property type="entry name" value="ATP_synth_b_bprime"/>
    <property type="match status" value="1"/>
</dbReference>
<dbReference type="Proteomes" id="UP000885830">
    <property type="component" value="Unassembled WGS sequence"/>
</dbReference>
<feature type="transmembrane region" description="Helical" evidence="13">
    <location>
        <begin position="12"/>
        <end position="30"/>
    </location>
</feature>
<sequence length="166" mass="18373">MHWDFSLQHPTIWVFFALVLVIGLAIWKGAHKSMAKALDARADAIRKELEDAERLRAEAQEVLASYKRKLAEAEEQAKGIVEQARTDADNMAEQARKDLEDRIARRAEQAEAKIAVAEAQAMNEVKARAVDLATQAAEDLIKSQYKPADHAALIKSGIADLSKALN</sequence>
<keyword evidence="8 13" id="KW-0472">Membrane</keyword>